<sequence>MKNPFGGGSDEEVIRLAGDFLTKDAVLESIFTVLPNLQKLKSAHGRHLGLFNEVLGGNHEKEGELQAVRQEVSAQLGLLRGMALLAGTQDPTIPQKLGLQQQQPLTKRTLGNLTSPENFRMVYDGHTIVARANAVKGAKSFEVWGCDGDPMTESNWRHLTTSARVNRIEILGLTPGKLYYFRIRAISSSGTGPWSNFISMMTI</sequence>
<dbReference type="Pfam" id="PF00041">
    <property type="entry name" value="fn3"/>
    <property type="match status" value="1"/>
</dbReference>
<dbReference type="AlphaFoldDB" id="C6DYR7"/>
<reference evidence="2" key="1">
    <citation type="submission" date="2009-07" db="EMBL/GenBank/DDBJ databases">
        <title>Complete sequence of Geobacter sp. M21.</title>
        <authorList>
            <consortium name="US DOE Joint Genome Institute"/>
            <person name="Lucas S."/>
            <person name="Copeland A."/>
            <person name="Lapidus A."/>
            <person name="Glavina del Rio T."/>
            <person name="Dalin E."/>
            <person name="Tice H."/>
            <person name="Bruce D."/>
            <person name="Goodwin L."/>
            <person name="Pitluck S."/>
            <person name="Saunders E."/>
            <person name="Brettin T."/>
            <person name="Detter J.C."/>
            <person name="Han C."/>
            <person name="Larimer F."/>
            <person name="Land M."/>
            <person name="Hauser L."/>
            <person name="Kyrpides N."/>
            <person name="Ovchinnikova G."/>
            <person name="Lovley D."/>
        </authorList>
    </citation>
    <scope>NUCLEOTIDE SEQUENCE [LARGE SCALE GENOMIC DNA]</scope>
    <source>
        <strain evidence="2">M21</strain>
    </source>
</reference>
<protein>
    <submittedName>
        <fullName evidence="2">Fibronectin type III domain protein</fullName>
    </submittedName>
</protein>
<proteinExistence type="predicted"/>
<dbReference type="EMBL" id="CP001661">
    <property type="protein sequence ID" value="ACT18351.1"/>
    <property type="molecule type" value="Genomic_DNA"/>
</dbReference>
<evidence type="ECO:0000259" key="1">
    <source>
        <dbReference type="PROSITE" id="PS50853"/>
    </source>
</evidence>
<accession>C6DYR7</accession>
<dbReference type="HOGENOM" id="CLU_114478_0_0_7"/>
<dbReference type="KEGG" id="gem:GM21_2303"/>
<feature type="domain" description="Fibronectin type-III" evidence="1">
    <location>
        <begin position="115"/>
        <end position="203"/>
    </location>
</feature>
<evidence type="ECO:0000313" key="2">
    <source>
        <dbReference type="EMBL" id="ACT18351.1"/>
    </source>
</evidence>
<dbReference type="InterPro" id="IPR036116">
    <property type="entry name" value="FN3_sf"/>
</dbReference>
<dbReference type="PROSITE" id="PS50853">
    <property type="entry name" value="FN3"/>
    <property type="match status" value="1"/>
</dbReference>
<dbReference type="Gene3D" id="2.60.40.10">
    <property type="entry name" value="Immunoglobulins"/>
    <property type="match status" value="1"/>
</dbReference>
<dbReference type="InterPro" id="IPR003961">
    <property type="entry name" value="FN3_dom"/>
</dbReference>
<dbReference type="InterPro" id="IPR013783">
    <property type="entry name" value="Ig-like_fold"/>
</dbReference>
<name>C6DYR7_GEOSM</name>
<dbReference type="SUPFAM" id="SSF49265">
    <property type="entry name" value="Fibronectin type III"/>
    <property type="match status" value="1"/>
</dbReference>
<gene>
    <name evidence="2" type="ordered locus">GM21_2303</name>
</gene>
<dbReference type="CDD" id="cd00063">
    <property type="entry name" value="FN3"/>
    <property type="match status" value="1"/>
</dbReference>
<organism evidence="2">
    <name type="scientific">Geobacter sp. (strain M21)</name>
    <dbReference type="NCBI Taxonomy" id="443144"/>
    <lineage>
        <taxon>Bacteria</taxon>
        <taxon>Pseudomonadati</taxon>
        <taxon>Thermodesulfobacteriota</taxon>
        <taxon>Desulfuromonadia</taxon>
        <taxon>Geobacterales</taxon>
        <taxon>Geobacteraceae</taxon>
        <taxon>Geobacter</taxon>
    </lineage>
</organism>
<dbReference type="OrthoDB" id="5396554at2"/>